<dbReference type="GO" id="GO:0080115">
    <property type="term" value="F:myosin XI tail binding"/>
    <property type="evidence" value="ECO:0007669"/>
    <property type="project" value="UniProtKB-ARBA"/>
</dbReference>
<name>A0A565B6K4_9BRAS</name>
<sequence>MELGMESPSRDSIKCCDCGCDCSPDSWIRSVKRRHEELESKKRFSVPELDDLELYSNPKVQIENECELLRETVTNQQQSIQDLYDELEKERNASSTAADEAMSMILRLQSEKAELQMELRQYKLYVGEKMEHDQQELQALEDQVYQRDQTIQALTCETQAYKHRMMSYGLTEAEAEGDKSMLSRNPSMVPSILSRNPSMIEINSEYDFPTHNYPPLKCNINENHDPLEADIYVADDENYPPADSPHGREHLKKLDRRISQMETNPSFPQLNGDFSIARGRDVSEKVMVDQSPRRQRHFRRISTASSSTHLGSNKALRPDMFVDSPRSESYGSKKVESVSYTENNAKDDSSEIGDDMSDRVYTIDSVHRSVSHSSVTEQKLGDGTSGGNVGFPGEQMDLGDPDITKLYMRLQALEADRESMKQALISMRTEKTQMVLLKEIAQHLSKEVVPQRRLPLRKASIAGPSTFNPVFKLLLVSYGISLCNRWFLYHFSYAVDHIFCFLEKKGSSKQVHVWDVSKQHRPANASRKGPPITEMAMSQEHASVKQTKSFKANRITLPTLEFETDHCQITDDRIANRVLVLGLQRNCLSV</sequence>
<keyword evidence="3" id="KW-1133">Transmembrane helix</keyword>
<evidence type="ECO:0000256" key="2">
    <source>
        <dbReference type="ARBA" id="ARBA00022692"/>
    </source>
</evidence>
<evidence type="ECO:0000313" key="9">
    <source>
        <dbReference type="Proteomes" id="UP000489600"/>
    </source>
</evidence>
<accession>A0A565B6K4</accession>
<keyword evidence="4" id="KW-0472">Membrane</keyword>
<evidence type="ECO:0000256" key="4">
    <source>
        <dbReference type="ARBA" id="ARBA00023136"/>
    </source>
</evidence>
<keyword evidence="9" id="KW-1185">Reference proteome</keyword>
<organism evidence="8 9">
    <name type="scientific">Arabis nemorensis</name>
    <dbReference type="NCBI Taxonomy" id="586526"/>
    <lineage>
        <taxon>Eukaryota</taxon>
        <taxon>Viridiplantae</taxon>
        <taxon>Streptophyta</taxon>
        <taxon>Embryophyta</taxon>
        <taxon>Tracheophyta</taxon>
        <taxon>Spermatophyta</taxon>
        <taxon>Magnoliopsida</taxon>
        <taxon>eudicotyledons</taxon>
        <taxon>Gunneridae</taxon>
        <taxon>Pentapetalae</taxon>
        <taxon>rosids</taxon>
        <taxon>malvids</taxon>
        <taxon>Brassicales</taxon>
        <taxon>Brassicaceae</taxon>
        <taxon>Arabideae</taxon>
        <taxon>Arabis</taxon>
    </lineage>
</organism>
<keyword evidence="5" id="KW-0175">Coiled coil</keyword>
<reference evidence="8" key="1">
    <citation type="submission" date="2019-07" db="EMBL/GenBank/DDBJ databases">
        <authorList>
            <person name="Dittberner H."/>
        </authorList>
    </citation>
    <scope>NUCLEOTIDE SEQUENCE [LARGE SCALE GENOMIC DNA]</scope>
</reference>
<feature type="domain" description="GTD-binding" evidence="7">
    <location>
        <begin position="64"/>
        <end position="162"/>
    </location>
</feature>
<proteinExistence type="predicted"/>
<dbReference type="AlphaFoldDB" id="A0A565B6K4"/>
<evidence type="ECO:0000256" key="5">
    <source>
        <dbReference type="SAM" id="Coils"/>
    </source>
</evidence>
<gene>
    <name evidence="8" type="ORF">ANE_LOCUS7727</name>
</gene>
<comment type="subcellular location">
    <subcellularLocation>
        <location evidence="1">Membrane</location>
    </subcellularLocation>
</comment>
<evidence type="ECO:0000256" key="1">
    <source>
        <dbReference type="ARBA" id="ARBA00004370"/>
    </source>
</evidence>
<evidence type="ECO:0000256" key="6">
    <source>
        <dbReference type="SAM" id="MobiDB-lite"/>
    </source>
</evidence>
<feature type="region of interest" description="Disordered" evidence="6">
    <location>
        <begin position="303"/>
        <end position="355"/>
    </location>
</feature>
<dbReference type="PANTHER" id="PTHR31422">
    <property type="entry name" value="BNAANNG28530D PROTEIN"/>
    <property type="match status" value="1"/>
</dbReference>
<evidence type="ECO:0000256" key="3">
    <source>
        <dbReference type="ARBA" id="ARBA00022989"/>
    </source>
</evidence>
<keyword evidence="2" id="KW-0812">Transmembrane</keyword>
<dbReference type="PROSITE" id="PS51775">
    <property type="entry name" value="GTD_BINDING"/>
    <property type="match status" value="1"/>
</dbReference>
<feature type="region of interest" description="Disordered" evidence="6">
    <location>
        <begin position="368"/>
        <end position="394"/>
    </location>
</feature>
<dbReference type="OrthoDB" id="1060521at2759"/>
<evidence type="ECO:0000259" key="7">
    <source>
        <dbReference type="PROSITE" id="PS51775"/>
    </source>
</evidence>
<dbReference type="Proteomes" id="UP000489600">
    <property type="component" value="Unassembled WGS sequence"/>
</dbReference>
<protein>
    <recommendedName>
        <fullName evidence="7">GTD-binding domain-containing protein</fullName>
    </recommendedName>
</protein>
<evidence type="ECO:0000313" key="8">
    <source>
        <dbReference type="EMBL" id="VVA97282.1"/>
    </source>
</evidence>
<comment type="caution">
    <text evidence="8">The sequence shown here is derived from an EMBL/GenBank/DDBJ whole genome shotgun (WGS) entry which is preliminary data.</text>
</comment>
<dbReference type="EMBL" id="CABITT030000003">
    <property type="protein sequence ID" value="VVA97282.1"/>
    <property type="molecule type" value="Genomic_DNA"/>
</dbReference>
<feature type="coiled-coil region" evidence="5">
    <location>
        <begin position="403"/>
        <end position="430"/>
    </location>
</feature>
<feature type="coiled-coil region" evidence="5">
    <location>
        <begin position="59"/>
        <end position="125"/>
    </location>
</feature>
<dbReference type="GO" id="GO:0016020">
    <property type="term" value="C:membrane"/>
    <property type="evidence" value="ECO:0007669"/>
    <property type="project" value="UniProtKB-SubCell"/>
</dbReference>
<dbReference type="PANTHER" id="PTHR31422:SF28">
    <property type="entry name" value="F26K24.14 PROTEIN"/>
    <property type="match status" value="1"/>
</dbReference>
<dbReference type="InterPro" id="IPR007656">
    <property type="entry name" value="GTD-bd"/>
</dbReference>
<dbReference type="Pfam" id="PF04576">
    <property type="entry name" value="Zein-binding"/>
    <property type="match status" value="1"/>
</dbReference>